<feature type="region of interest" description="Disordered" evidence="3">
    <location>
        <begin position="379"/>
        <end position="409"/>
    </location>
</feature>
<protein>
    <submittedName>
        <fullName evidence="5">Ribokinase-like protein</fullName>
    </submittedName>
</protein>
<reference evidence="5" key="1">
    <citation type="journal article" date="2022" name="IScience">
        <title>Evolution of zygomycete secretomes and the origins of terrestrial fungal ecologies.</title>
        <authorList>
            <person name="Chang Y."/>
            <person name="Wang Y."/>
            <person name="Mondo S."/>
            <person name="Ahrendt S."/>
            <person name="Andreopoulos W."/>
            <person name="Barry K."/>
            <person name="Beard J."/>
            <person name="Benny G.L."/>
            <person name="Blankenship S."/>
            <person name="Bonito G."/>
            <person name="Cuomo C."/>
            <person name="Desiro A."/>
            <person name="Gervers K.A."/>
            <person name="Hundley H."/>
            <person name="Kuo A."/>
            <person name="LaButti K."/>
            <person name="Lang B.F."/>
            <person name="Lipzen A."/>
            <person name="O'Donnell K."/>
            <person name="Pangilinan J."/>
            <person name="Reynolds N."/>
            <person name="Sandor L."/>
            <person name="Smith M.E."/>
            <person name="Tsang A."/>
            <person name="Grigoriev I.V."/>
            <person name="Stajich J.E."/>
            <person name="Spatafora J.W."/>
        </authorList>
    </citation>
    <scope>NUCLEOTIDE SEQUENCE</scope>
    <source>
        <strain evidence="5">RSA 2281</strain>
    </source>
</reference>
<keyword evidence="1" id="KW-0808">Transferase</keyword>
<keyword evidence="2" id="KW-0418">Kinase</keyword>
<dbReference type="AlphaFoldDB" id="A0AAD5K0M3"/>
<gene>
    <name evidence="5" type="ORF">BDA99DRAFT_508225</name>
</gene>
<feature type="domain" description="Carbohydrate kinase PfkB" evidence="4">
    <location>
        <begin position="37"/>
        <end position="340"/>
    </location>
</feature>
<organism evidence="5 6">
    <name type="scientific">Phascolomyces articulosus</name>
    <dbReference type="NCBI Taxonomy" id="60185"/>
    <lineage>
        <taxon>Eukaryota</taxon>
        <taxon>Fungi</taxon>
        <taxon>Fungi incertae sedis</taxon>
        <taxon>Mucoromycota</taxon>
        <taxon>Mucoromycotina</taxon>
        <taxon>Mucoromycetes</taxon>
        <taxon>Mucorales</taxon>
        <taxon>Lichtheimiaceae</taxon>
        <taxon>Phascolomyces</taxon>
    </lineage>
</organism>
<evidence type="ECO:0000313" key="6">
    <source>
        <dbReference type="Proteomes" id="UP001209540"/>
    </source>
</evidence>
<dbReference type="PANTHER" id="PTHR42774">
    <property type="entry name" value="PHOSPHOTRANSFERASE SYSTEM TRANSPORT PROTEIN"/>
    <property type="match status" value="1"/>
</dbReference>
<accession>A0AAD5K0M3</accession>
<dbReference type="InterPro" id="IPR052562">
    <property type="entry name" value="Ketohexokinase-related"/>
</dbReference>
<dbReference type="Gene3D" id="3.40.1190.20">
    <property type="match status" value="1"/>
</dbReference>
<reference evidence="5" key="2">
    <citation type="submission" date="2023-02" db="EMBL/GenBank/DDBJ databases">
        <authorList>
            <consortium name="DOE Joint Genome Institute"/>
            <person name="Mondo S.J."/>
            <person name="Chang Y."/>
            <person name="Wang Y."/>
            <person name="Ahrendt S."/>
            <person name="Andreopoulos W."/>
            <person name="Barry K."/>
            <person name="Beard J."/>
            <person name="Benny G.L."/>
            <person name="Blankenship S."/>
            <person name="Bonito G."/>
            <person name="Cuomo C."/>
            <person name="Desiro A."/>
            <person name="Gervers K.A."/>
            <person name="Hundley H."/>
            <person name="Kuo A."/>
            <person name="LaButti K."/>
            <person name="Lang B.F."/>
            <person name="Lipzen A."/>
            <person name="O'Donnell K."/>
            <person name="Pangilinan J."/>
            <person name="Reynolds N."/>
            <person name="Sandor L."/>
            <person name="Smith M.W."/>
            <person name="Tsang A."/>
            <person name="Grigoriev I.V."/>
            <person name="Stajich J.E."/>
            <person name="Spatafora J.W."/>
        </authorList>
    </citation>
    <scope>NUCLEOTIDE SEQUENCE</scope>
    <source>
        <strain evidence="5">RSA 2281</strain>
    </source>
</reference>
<evidence type="ECO:0000256" key="1">
    <source>
        <dbReference type="ARBA" id="ARBA00022679"/>
    </source>
</evidence>
<dbReference type="SUPFAM" id="SSF53613">
    <property type="entry name" value="Ribokinase-like"/>
    <property type="match status" value="1"/>
</dbReference>
<dbReference type="InterPro" id="IPR002173">
    <property type="entry name" value="Carboh/pur_kinase_PfkB_CS"/>
</dbReference>
<dbReference type="Pfam" id="PF00294">
    <property type="entry name" value="PfkB"/>
    <property type="match status" value="1"/>
</dbReference>
<dbReference type="EMBL" id="JAIXMP010000012">
    <property type="protein sequence ID" value="KAI9264045.1"/>
    <property type="molecule type" value="Genomic_DNA"/>
</dbReference>
<evidence type="ECO:0000256" key="3">
    <source>
        <dbReference type="SAM" id="MobiDB-lite"/>
    </source>
</evidence>
<evidence type="ECO:0000313" key="5">
    <source>
        <dbReference type="EMBL" id="KAI9264045.1"/>
    </source>
</evidence>
<dbReference type="InterPro" id="IPR011611">
    <property type="entry name" value="PfkB_dom"/>
</dbReference>
<evidence type="ECO:0000259" key="4">
    <source>
        <dbReference type="Pfam" id="PF00294"/>
    </source>
</evidence>
<dbReference type="PANTHER" id="PTHR42774:SF3">
    <property type="entry name" value="KETOHEXOKINASE"/>
    <property type="match status" value="1"/>
</dbReference>
<name>A0AAD5K0M3_9FUNG</name>
<comment type="caution">
    <text evidence="5">The sequence shown here is derived from an EMBL/GenBank/DDBJ whole genome shotgun (WGS) entry which is preliminary data.</text>
</comment>
<evidence type="ECO:0000256" key="2">
    <source>
        <dbReference type="ARBA" id="ARBA00022777"/>
    </source>
</evidence>
<dbReference type="Proteomes" id="UP001209540">
    <property type="component" value="Unassembled WGS sequence"/>
</dbReference>
<sequence length="409" mass="46006">MVFPFGNRGSSRPLIRSKSVDKLITLPSVDTTSHPADVLLIGQIYLDTILDVDHFPDEDHKLRALCMEQRRGGNIGNTSEILAQFPSIRPYIMSAIGPKELSRQLIAQLETKGIKTSTCIFRKTPTPSSYIIKSRATGSRTIISCTTMEDISRDEFSRKFEMASLTKTLSFESDGKAPFRWIHFEGRNVDQAVQQIDWVDEKAQREGWRTSLTISVELEKPDREHIDWFMAKGDVIFFSKLFAEHRGYSHPADFLRAIRSQCKQQATLYCTWGALGATCLQPNGEEIHASAPLLSQVKDTIGAGDTFIGGIIVTLLRGMSHMSSLKFACELATRKVAQQGFDGLADAMANNSRLWDPHPVLHRKTSMVRKYSDSDVVHRKNEDEYDDDDTRNGNDQFSSLSFTSSEPFL</sequence>
<dbReference type="GO" id="GO:0016301">
    <property type="term" value="F:kinase activity"/>
    <property type="evidence" value="ECO:0007669"/>
    <property type="project" value="UniProtKB-KW"/>
</dbReference>
<feature type="compositionally biased region" description="Polar residues" evidence="3">
    <location>
        <begin position="393"/>
        <end position="409"/>
    </location>
</feature>
<dbReference type="InterPro" id="IPR029056">
    <property type="entry name" value="Ribokinase-like"/>
</dbReference>
<dbReference type="PROSITE" id="PS00584">
    <property type="entry name" value="PFKB_KINASES_2"/>
    <property type="match status" value="1"/>
</dbReference>
<keyword evidence="6" id="KW-1185">Reference proteome</keyword>
<proteinExistence type="predicted"/>